<dbReference type="InterPro" id="IPR013783">
    <property type="entry name" value="Ig-like_fold"/>
</dbReference>
<dbReference type="PANTHER" id="PTHR11738:SF129">
    <property type="entry name" value="LEUKOCYTE-ASSOCIATED IMMUNOGLOBULIN-LIKE RECEPTOR 1"/>
    <property type="match status" value="1"/>
</dbReference>
<evidence type="ECO:0000256" key="1">
    <source>
        <dbReference type="ARBA" id="ARBA00022729"/>
    </source>
</evidence>
<evidence type="ECO:0000256" key="4">
    <source>
        <dbReference type="SAM" id="SignalP"/>
    </source>
</evidence>
<dbReference type="GO" id="GO:0002764">
    <property type="term" value="P:immune response-regulating signaling pathway"/>
    <property type="evidence" value="ECO:0007669"/>
    <property type="project" value="TreeGrafter"/>
</dbReference>
<evidence type="ECO:0000313" key="5">
    <source>
        <dbReference type="Proteomes" id="UP000504628"/>
    </source>
</evidence>
<organism evidence="5 6">
    <name type="scientific">Phyllostomus discolor</name>
    <name type="common">pale spear-nosed bat</name>
    <dbReference type="NCBI Taxonomy" id="89673"/>
    <lineage>
        <taxon>Eukaryota</taxon>
        <taxon>Metazoa</taxon>
        <taxon>Chordata</taxon>
        <taxon>Craniata</taxon>
        <taxon>Vertebrata</taxon>
        <taxon>Euteleostomi</taxon>
        <taxon>Mammalia</taxon>
        <taxon>Eutheria</taxon>
        <taxon>Laurasiatheria</taxon>
        <taxon>Chiroptera</taxon>
        <taxon>Yangochiroptera</taxon>
        <taxon>Phyllostomidae</taxon>
        <taxon>Phyllostominae</taxon>
        <taxon>Phyllostomus</taxon>
    </lineage>
</organism>
<dbReference type="GO" id="GO:0005886">
    <property type="term" value="C:plasma membrane"/>
    <property type="evidence" value="ECO:0007669"/>
    <property type="project" value="TreeGrafter"/>
</dbReference>
<dbReference type="OrthoDB" id="9838250at2759"/>
<dbReference type="RefSeq" id="XP_035869416.1">
    <property type="nucleotide sequence ID" value="XM_036013523.1"/>
</dbReference>
<evidence type="ECO:0000313" key="6">
    <source>
        <dbReference type="RefSeq" id="XP_035869416.1"/>
    </source>
</evidence>
<keyword evidence="5" id="KW-1185">Reference proteome</keyword>
<feature type="signal peptide" evidence="4">
    <location>
        <begin position="1"/>
        <end position="29"/>
    </location>
</feature>
<sequence length="183" mass="19962">MVPAVGLAMGPHPNLLLVLMLCLAQTVHMQEGVLPKPSIRAKLGPVIHWEQPVTIMCRGPAGTDLFHLVQNENTSVYWDQNISSPHGSQGAETTFHVNVVSDIMPRSYFCSYSKGPSWSEPSEPLELKVTGEDVSTPPFRFAPGPSPTSQNYSVENYVRIGPAGVVLLILVVILAEAGHSWHR</sequence>
<evidence type="ECO:0000256" key="2">
    <source>
        <dbReference type="ARBA" id="ARBA00023157"/>
    </source>
</evidence>
<dbReference type="InParanoid" id="A0A7E6CRD6"/>
<dbReference type="SUPFAM" id="SSF48726">
    <property type="entry name" value="Immunoglobulin"/>
    <property type="match status" value="1"/>
</dbReference>
<name>A0A7E6CRD6_9CHIR</name>
<protein>
    <submittedName>
        <fullName evidence="6">Leukocyte-associated immunoglobulin-like receptor 2</fullName>
    </submittedName>
</protein>
<evidence type="ECO:0000256" key="3">
    <source>
        <dbReference type="ARBA" id="ARBA00023319"/>
    </source>
</evidence>
<dbReference type="InterPro" id="IPR036179">
    <property type="entry name" value="Ig-like_dom_sf"/>
</dbReference>
<feature type="chain" id="PRO_5028855012" evidence="4">
    <location>
        <begin position="30"/>
        <end position="183"/>
    </location>
</feature>
<dbReference type="Gene3D" id="2.60.40.10">
    <property type="entry name" value="Immunoglobulins"/>
    <property type="match status" value="1"/>
</dbReference>
<dbReference type="FunFam" id="2.60.40.10:FF:000049">
    <property type="entry name" value="Leukocyte immunoglobulin-like receptor subfamily B member 1"/>
    <property type="match status" value="1"/>
</dbReference>
<keyword evidence="1 4" id="KW-0732">Signal</keyword>
<keyword evidence="2" id="KW-1015">Disulfide bond</keyword>
<dbReference type="PANTHER" id="PTHR11738">
    <property type="entry name" value="MHC CLASS I NK CELL RECEPTOR"/>
    <property type="match status" value="1"/>
</dbReference>
<dbReference type="AlphaFoldDB" id="A0A7E6CRD6"/>
<dbReference type="InterPro" id="IPR050412">
    <property type="entry name" value="Ig-like_Receptors_ImmuneReg"/>
</dbReference>
<gene>
    <name evidence="6" type="primary">LOC118497819</name>
</gene>
<keyword evidence="3" id="KW-0393">Immunoglobulin domain</keyword>
<accession>A0A7E6CRD6</accession>
<dbReference type="GeneID" id="118497819"/>
<dbReference type="KEGG" id="pdic:118497819"/>
<proteinExistence type="predicted"/>
<dbReference type="Proteomes" id="UP000504628">
    <property type="component" value="Chromosome 12"/>
</dbReference>
<reference evidence="6" key="1">
    <citation type="submission" date="2025-08" db="UniProtKB">
        <authorList>
            <consortium name="RefSeq"/>
        </authorList>
    </citation>
    <scope>IDENTIFICATION</scope>
    <source>
        <tissue evidence="6">Muscle</tissue>
    </source>
</reference>